<keyword evidence="8" id="KW-0460">Magnesium</keyword>
<keyword evidence="3" id="KW-0963">Cytoplasm</keyword>
<protein>
    <recommendedName>
        <fullName evidence="2">Phosphopantetheine adenylyltransferase</fullName>
        <ecNumber evidence="1">2.7.7.3</ecNumber>
    </recommendedName>
</protein>
<keyword evidence="9" id="KW-0173">Coenzyme A biosynthesis</keyword>
<dbReference type="GO" id="GO:0004595">
    <property type="term" value="F:pantetheine-phosphate adenylyltransferase activity"/>
    <property type="evidence" value="ECO:0007669"/>
    <property type="project" value="UniProtKB-EC"/>
</dbReference>
<dbReference type="InterPro" id="IPR014729">
    <property type="entry name" value="Rossmann-like_a/b/a_fold"/>
</dbReference>
<dbReference type="AlphaFoldDB" id="A0A0G7ZMB2"/>
<keyword evidence="7" id="KW-0067">ATP-binding</keyword>
<keyword evidence="5 12" id="KW-0548">Nucleotidyltransferase</keyword>
<organism evidence="12 13">
    <name type="scientific">Candidatus Hepatoplasma crinochetorum</name>
    <dbReference type="NCBI Taxonomy" id="295596"/>
    <lineage>
        <taxon>Bacteria</taxon>
        <taxon>Bacillati</taxon>
        <taxon>Mycoplasmatota</taxon>
        <taxon>Mollicutes</taxon>
        <taxon>Candidatus Hepatoplasmataceae</taxon>
        <taxon>Candidatus Hepatoplasma</taxon>
    </lineage>
</organism>
<dbReference type="InterPro" id="IPR004821">
    <property type="entry name" value="Cyt_trans-like"/>
</dbReference>
<evidence type="ECO:0000256" key="3">
    <source>
        <dbReference type="ARBA" id="ARBA00022490"/>
    </source>
</evidence>
<name>A0A0G7ZMB2_9MOLU</name>
<dbReference type="NCBIfam" id="TIGR00125">
    <property type="entry name" value="cyt_tran_rel"/>
    <property type="match status" value="1"/>
</dbReference>
<dbReference type="SUPFAM" id="SSF52374">
    <property type="entry name" value="Nucleotidylyl transferase"/>
    <property type="match status" value="1"/>
</dbReference>
<evidence type="ECO:0000256" key="7">
    <source>
        <dbReference type="ARBA" id="ARBA00022840"/>
    </source>
</evidence>
<reference evidence="13" key="1">
    <citation type="submission" date="2015-05" db="EMBL/GenBank/DDBJ databases">
        <authorList>
            <person name="Collingro A."/>
        </authorList>
    </citation>
    <scope>NUCLEOTIDE SEQUENCE [LARGE SCALE GENOMIC DNA]</scope>
    <source>
        <strain evidence="13">Ps</strain>
    </source>
</reference>
<dbReference type="Gene3D" id="3.40.50.620">
    <property type="entry name" value="HUPs"/>
    <property type="match status" value="1"/>
</dbReference>
<keyword evidence="4 12" id="KW-0808">Transferase</keyword>
<comment type="catalytic activity">
    <reaction evidence="10">
        <text>(R)-4'-phosphopantetheine + ATP + H(+) = 3'-dephospho-CoA + diphosphate</text>
        <dbReference type="Rhea" id="RHEA:19801"/>
        <dbReference type="ChEBI" id="CHEBI:15378"/>
        <dbReference type="ChEBI" id="CHEBI:30616"/>
        <dbReference type="ChEBI" id="CHEBI:33019"/>
        <dbReference type="ChEBI" id="CHEBI:57328"/>
        <dbReference type="ChEBI" id="CHEBI:61723"/>
        <dbReference type="EC" id="2.7.7.3"/>
    </reaction>
</comment>
<evidence type="ECO:0000313" key="13">
    <source>
        <dbReference type="Proteomes" id="UP000242141"/>
    </source>
</evidence>
<keyword evidence="6" id="KW-0547">Nucleotide-binding</keyword>
<dbReference type="PANTHER" id="PTHR21342">
    <property type="entry name" value="PHOSPHOPANTETHEINE ADENYLYLTRANSFERASE"/>
    <property type="match status" value="1"/>
</dbReference>
<dbReference type="GO" id="GO:0015937">
    <property type="term" value="P:coenzyme A biosynthetic process"/>
    <property type="evidence" value="ECO:0007669"/>
    <property type="project" value="UniProtKB-KW"/>
</dbReference>
<dbReference type="GO" id="GO:0005524">
    <property type="term" value="F:ATP binding"/>
    <property type="evidence" value="ECO:0007669"/>
    <property type="project" value="UniProtKB-KW"/>
</dbReference>
<evidence type="ECO:0000256" key="2">
    <source>
        <dbReference type="ARBA" id="ARBA00013868"/>
    </source>
</evidence>
<dbReference type="Pfam" id="PF01467">
    <property type="entry name" value="CTP_transf_like"/>
    <property type="match status" value="1"/>
</dbReference>
<evidence type="ECO:0000259" key="11">
    <source>
        <dbReference type="Pfam" id="PF01467"/>
    </source>
</evidence>
<feature type="domain" description="Cytidyltransferase-like" evidence="11">
    <location>
        <begin position="15"/>
        <end position="145"/>
    </location>
</feature>
<dbReference type="EMBL" id="CWGI01000001">
    <property type="protein sequence ID" value="CRX37332.1"/>
    <property type="molecule type" value="Genomic_DNA"/>
</dbReference>
<dbReference type="EC" id="2.7.7.3" evidence="1"/>
<proteinExistence type="predicted"/>
<keyword evidence="13" id="KW-1185">Reference proteome</keyword>
<evidence type="ECO:0000256" key="6">
    <source>
        <dbReference type="ARBA" id="ARBA00022741"/>
    </source>
</evidence>
<gene>
    <name evidence="12" type="ORF">HEPPS_05630</name>
</gene>
<evidence type="ECO:0000256" key="5">
    <source>
        <dbReference type="ARBA" id="ARBA00022695"/>
    </source>
</evidence>
<dbReference type="PRINTS" id="PR01020">
    <property type="entry name" value="LPSBIOSNTHSS"/>
</dbReference>
<dbReference type="PANTHER" id="PTHR21342:SF1">
    <property type="entry name" value="PHOSPHOPANTETHEINE ADENYLYLTRANSFERASE"/>
    <property type="match status" value="1"/>
</dbReference>
<sequence>MENTSFDTKKEETAIFPASFNPIHMGHIELIKISASIYKTLYVFVADNESKNYRVNLEDRFKIVNKAVSYLNMDNIIVVKQSNLQTTGSFTKLKKIDVVIRGNREIKLSSYESILADKYLEDNEDLKFHFFSFEDDQTSSTKIRELIANDHSISGLVPKIVEKDIIKIWKNAER</sequence>
<evidence type="ECO:0000313" key="12">
    <source>
        <dbReference type="EMBL" id="CRX37332.1"/>
    </source>
</evidence>
<evidence type="ECO:0000256" key="1">
    <source>
        <dbReference type="ARBA" id="ARBA00012392"/>
    </source>
</evidence>
<evidence type="ECO:0000256" key="8">
    <source>
        <dbReference type="ARBA" id="ARBA00022842"/>
    </source>
</evidence>
<accession>A0A0G7ZMB2</accession>
<evidence type="ECO:0000256" key="9">
    <source>
        <dbReference type="ARBA" id="ARBA00022993"/>
    </source>
</evidence>
<dbReference type="Proteomes" id="UP000242141">
    <property type="component" value="Unassembled WGS sequence"/>
</dbReference>
<evidence type="ECO:0000256" key="10">
    <source>
        <dbReference type="ARBA" id="ARBA00029346"/>
    </source>
</evidence>
<dbReference type="InterPro" id="IPR001980">
    <property type="entry name" value="PPAT"/>
</dbReference>
<evidence type="ECO:0000256" key="4">
    <source>
        <dbReference type="ARBA" id="ARBA00022679"/>
    </source>
</evidence>